<dbReference type="RefSeq" id="WP_088817200.1">
    <property type="nucleotide sequence ID" value="NZ_FYEZ01000001.1"/>
</dbReference>
<organism evidence="3 4">
    <name type="scientific">Kytococcus aerolatus</name>
    <dbReference type="NCBI Taxonomy" id="592308"/>
    <lineage>
        <taxon>Bacteria</taxon>
        <taxon>Bacillati</taxon>
        <taxon>Actinomycetota</taxon>
        <taxon>Actinomycetes</taxon>
        <taxon>Micrococcales</taxon>
        <taxon>Kytococcaceae</taxon>
        <taxon>Kytococcus</taxon>
    </lineage>
</organism>
<protein>
    <recommendedName>
        <fullName evidence="2">DUF4333 domain-containing protein</fullName>
    </recommendedName>
</protein>
<gene>
    <name evidence="3" type="ORF">SAMN05445756_0152</name>
</gene>
<evidence type="ECO:0000256" key="1">
    <source>
        <dbReference type="SAM" id="SignalP"/>
    </source>
</evidence>
<feature type="chain" id="PRO_5039587949" description="DUF4333 domain-containing protein" evidence="1">
    <location>
        <begin position="20"/>
        <end position="104"/>
    </location>
</feature>
<evidence type="ECO:0000313" key="4">
    <source>
        <dbReference type="Proteomes" id="UP000198122"/>
    </source>
</evidence>
<feature type="domain" description="DUF4333" evidence="2">
    <location>
        <begin position="18"/>
        <end position="89"/>
    </location>
</feature>
<dbReference type="InterPro" id="IPR025637">
    <property type="entry name" value="DUF4333"/>
</dbReference>
<keyword evidence="1" id="KW-0732">Signal</keyword>
<dbReference type="OrthoDB" id="3568721at2"/>
<reference evidence="3 4" key="1">
    <citation type="submission" date="2017-06" db="EMBL/GenBank/DDBJ databases">
        <authorList>
            <person name="Kim H.J."/>
            <person name="Triplett B.A."/>
        </authorList>
    </citation>
    <scope>NUCLEOTIDE SEQUENCE [LARGE SCALE GENOMIC DNA]</scope>
    <source>
        <strain evidence="3 4">DSM 22179</strain>
    </source>
</reference>
<dbReference type="EMBL" id="FYEZ01000001">
    <property type="protein sequence ID" value="SNC59837.1"/>
    <property type="molecule type" value="Genomic_DNA"/>
</dbReference>
<evidence type="ECO:0000313" key="3">
    <source>
        <dbReference type="EMBL" id="SNC59837.1"/>
    </source>
</evidence>
<name>A0A212T1D3_9MICO</name>
<feature type="signal peptide" evidence="1">
    <location>
        <begin position="1"/>
        <end position="19"/>
    </location>
</feature>
<dbReference type="Pfam" id="PF14230">
    <property type="entry name" value="DUF4333"/>
    <property type="match status" value="1"/>
</dbReference>
<accession>A0A212T1D3</accession>
<dbReference type="Proteomes" id="UP000198122">
    <property type="component" value="Unassembled WGS sequence"/>
</dbReference>
<dbReference type="AlphaFoldDB" id="A0A212T1D3"/>
<proteinExistence type="predicted"/>
<sequence length="104" mass="11114">MTARRALSVLLAAALLPLAGCSIGGKEVSQEDVEKTAKEGLSGELNRDDFEVECPSGIEAEEGAQIICELKPETMDPYDLTVTVESVDGDDVNMDFKVADAPRQ</sequence>
<keyword evidence="4" id="KW-1185">Reference proteome</keyword>
<evidence type="ECO:0000259" key="2">
    <source>
        <dbReference type="Pfam" id="PF14230"/>
    </source>
</evidence>